<keyword evidence="2" id="KW-1185">Reference proteome</keyword>
<name>A0A9W8NFJ8_9PEZI</name>
<organism evidence="1 2">
    <name type="scientific">Xylaria arbuscula</name>
    <dbReference type="NCBI Taxonomy" id="114810"/>
    <lineage>
        <taxon>Eukaryota</taxon>
        <taxon>Fungi</taxon>
        <taxon>Dikarya</taxon>
        <taxon>Ascomycota</taxon>
        <taxon>Pezizomycotina</taxon>
        <taxon>Sordariomycetes</taxon>
        <taxon>Xylariomycetidae</taxon>
        <taxon>Xylariales</taxon>
        <taxon>Xylariaceae</taxon>
        <taxon>Xylaria</taxon>
    </lineage>
</organism>
<dbReference type="SMART" id="SM00248">
    <property type="entry name" value="ANK"/>
    <property type="match status" value="2"/>
</dbReference>
<sequence length="1013" mass="113266">MADPLSVAGLATGAISLGLQVAGGLSDYLDAVKGRSEDLKSAKGGATEMRDLLLTIQDLVLRIESNWPAPATIVKRHITSCRVELGALQALLSELSQPSLHSSGLRSRLDDTKNKLFYPFERPKIRRLEERVSKVNDTLRTALQVTDLDVSVTMANGIRDLQAAFTTTVSGIRDLQAVSTTTANQIKQIHDLVVSLSQSQMSLRMQSVAAPLLSITAQETPEAGNLSALYSVETAKSLASKPSLLSTSIKALEESDALQPSIRNFTQACLCRPSRKVVTRRRNWGDISFSYETSNKKRHMPSCPLSQIDNETQISKFTIEYFGLKNLFQTALAFSLLNTRGAGGRSISPAFTYYPTIDEKTAPAFRVIELVIDFVYYNMTWDETAIRTVQSCYDTIFELYRKRKASPKDITANGQSIMQLIERLRDSIPSIRDLTIQMVTNLVAYGVPMDTYNHIGLIPALSFISKRMIIGDSVDPVIISLAKRLLPQTDIPLMIPQSRIIPFYWLEPILLDVVLENPELAEASGCGPLSLAARAGDEESIQKIIQRHPQSLREINDLGHTPLHLALRHPPCLRLILEAGRSSILENMENCWDEIPLESACRLGYRASTQSLLAADSPITDGCIRNSHVSCVDDVLVALKQRRDELKSLALAYLTQAEARSFELYEDKVLDGHGQGVKRVLLDRGVDIPPCLYYLPATPVYCIGCSVSTLDKLWALGFRDVNSPHPTEFEGEHSFNGLGHRDVPLTRNAGHHVKKLQWLIEHGADYWTPFSERKSNTNTVAITATPAHFLFGEFGGRLSPKYRGSKYFSDDPMYGQATEIWQWLVGELMQVQASNTCDCSCSGGGCTPLKGLFDWIRTPNYPLGLKGLALWRVTFDGLQLAHTCCDFQDELEYYYKSLHTPEEVDEINSEQQPLLTLFNDLLVEFTEVALEARGRMPLISHDPMEFWVRRWLPRMEETLDHLNGDDLTTHERLAAEAVGVVWGPQPVRKVEEDWKNPWTSEYVMHELKKILDG</sequence>
<evidence type="ECO:0000313" key="2">
    <source>
        <dbReference type="Proteomes" id="UP001148614"/>
    </source>
</evidence>
<evidence type="ECO:0000313" key="1">
    <source>
        <dbReference type="EMBL" id="KAJ3572970.1"/>
    </source>
</evidence>
<dbReference type="SUPFAM" id="SSF48403">
    <property type="entry name" value="Ankyrin repeat"/>
    <property type="match status" value="1"/>
</dbReference>
<protein>
    <recommendedName>
        <fullName evidence="3">Fungal N-terminal domain-containing protein</fullName>
    </recommendedName>
</protein>
<evidence type="ECO:0008006" key="3">
    <source>
        <dbReference type="Google" id="ProtNLM"/>
    </source>
</evidence>
<dbReference type="EMBL" id="JANPWZ010000720">
    <property type="protein sequence ID" value="KAJ3572970.1"/>
    <property type="molecule type" value="Genomic_DNA"/>
</dbReference>
<comment type="caution">
    <text evidence="1">The sequence shown here is derived from an EMBL/GenBank/DDBJ whole genome shotgun (WGS) entry which is preliminary data.</text>
</comment>
<dbReference type="VEuPathDB" id="FungiDB:F4678DRAFT_78532"/>
<dbReference type="InterPro" id="IPR002110">
    <property type="entry name" value="Ankyrin_rpt"/>
</dbReference>
<dbReference type="InterPro" id="IPR036770">
    <property type="entry name" value="Ankyrin_rpt-contain_sf"/>
</dbReference>
<reference evidence="1" key="1">
    <citation type="submission" date="2022-07" db="EMBL/GenBank/DDBJ databases">
        <title>Genome Sequence of Xylaria arbuscula.</title>
        <authorList>
            <person name="Buettner E."/>
        </authorList>
    </citation>
    <scope>NUCLEOTIDE SEQUENCE</scope>
    <source>
        <strain evidence="1">VT107</strain>
    </source>
</reference>
<accession>A0A9W8NFJ8</accession>
<dbReference type="Proteomes" id="UP001148614">
    <property type="component" value="Unassembled WGS sequence"/>
</dbReference>
<gene>
    <name evidence="1" type="ORF">NPX13_g4863</name>
</gene>
<dbReference type="Gene3D" id="1.25.40.20">
    <property type="entry name" value="Ankyrin repeat-containing domain"/>
    <property type="match status" value="1"/>
</dbReference>
<proteinExistence type="predicted"/>
<dbReference type="AlphaFoldDB" id="A0A9W8NFJ8"/>